<dbReference type="GO" id="GO:0016491">
    <property type="term" value="F:oxidoreductase activity"/>
    <property type="evidence" value="ECO:0007669"/>
    <property type="project" value="UniProtKB-KW"/>
</dbReference>
<evidence type="ECO:0000259" key="11">
    <source>
        <dbReference type="SMART" id="SM00756"/>
    </source>
</evidence>
<evidence type="ECO:0000256" key="3">
    <source>
        <dbReference type="ARBA" id="ARBA00022692"/>
    </source>
</evidence>
<evidence type="ECO:0000256" key="5">
    <source>
        <dbReference type="ARBA" id="ARBA00022989"/>
    </source>
</evidence>
<name>D6GVQ8_PARA5</name>
<feature type="transmembrane region" description="Helical" evidence="10">
    <location>
        <begin position="12"/>
        <end position="30"/>
    </location>
</feature>
<dbReference type="CDD" id="cd12918">
    <property type="entry name" value="VKOR_arc"/>
    <property type="match status" value="1"/>
</dbReference>
<dbReference type="SMART" id="SM00756">
    <property type="entry name" value="VKc"/>
    <property type="match status" value="1"/>
</dbReference>
<sequence>MLKSRVSARDFVILIAMSIVGIISSTIVIIELNIVHSLPPYCKIPVSVGGNVLNCAKVLLSPYASIGPFSLDFLAAIWFIINIIFVVSIAMTSKSTAKKVLNIMFVWRFLGIIVVGYLLFLEFVVLHAICVYCTAMHIAIVLDFVIVSYILFSKKSKIRQDILSQ</sequence>
<dbReference type="GO" id="GO:0016020">
    <property type="term" value="C:membrane"/>
    <property type="evidence" value="ECO:0007669"/>
    <property type="project" value="UniProtKB-SubCell"/>
</dbReference>
<dbReference type="Pfam" id="PF07884">
    <property type="entry name" value="VKOR"/>
    <property type="match status" value="1"/>
</dbReference>
<keyword evidence="4" id="KW-0874">Quinone</keyword>
<dbReference type="Gene3D" id="1.20.1440.130">
    <property type="entry name" value="VKOR domain"/>
    <property type="match status" value="1"/>
</dbReference>
<keyword evidence="6" id="KW-0560">Oxidoreductase</keyword>
<evidence type="ECO:0000313" key="13">
    <source>
        <dbReference type="Proteomes" id="UP000009376"/>
    </source>
</evidence>
<evidence type="ECO:0000256" key="10">
    <source>
        <dbReference type="SAM" id="Phobius"/>
    </source>
</evidence>
<comment type="subcellular location">
    <subcellularLocation>
        <location evidence="1">Membrane</location>
        <topology evidence="1">Multi-pass membrane protein</topology>
    </subcellularLocation>
</comment>
<comment type="similarity">
    <text evidence="2">Belongs to the VKOR family.</text>
</comment>
<evidence type="ECO:0000256" key="1">
    <source>
        <dbReference type="ARBA" id="ARBA00004141"/>
    </source>
</evidence>
<evidence type="ECO:0000256" key="2">
    <source>
        <dbReference type="ARBA" id="ARBA00006214"/>
    </source>
</evidence>
<evidence type="ECO:0000256" key="4">
    <source>
        <dbReference type="ARBA" id="ARBA00022719"/>
    </source>
</evidence>
<feature type="transmembrane region" description="Helical" evidence="10">
    <location>
        <begin position="73"/>
        <end position="93"/>
    </location>
</feature>
<protein>
    <submittedName>
        <fullName evidence="12">Vitamin K epoxide reductase</fullName>
    </submittedName>
</protein>
<reference evidence="12 13" key="1">
    <citation type="journal article" date="2010" name="Proc. Natl. Acad. Sci. U.S.A.">
        <title>Enigmatic, ultrasmall, uncultivated Archaea.</title>
        <authorList>
            <person name="Baker B.J."/>
            <person name="Comolli L.R."/>
            <person name="Dick G.J."/>
            <person name="Hauser L.J."/>
            <person name="Hyatt D."/>
            <person name="Dill B.D."/>
            <person name="Land M.L."/>
            <person name="Verberkmoes N.C."/>
            <person name="Hettich R.L."/>
            <person name="Banfield J.F."/>
        </authorList>
    </citation>
    <scope>NUCLEOTIDE SEQUENCE [LARGE SCALE GENOMIC DNA]</scope>
</reference>
<feature type="transmembrane region" description="Helical" evidence="10">
    <location>
        <begin position="100"/>
        <end position="120"/>
    </location>
</feature>
<keyword evidence="7 10" id="KW-0472">Membrane</keyword>
<keyword evidence="3 10" id="KW-0812">Transmembrane</keyword>
<dbReference type="Proteomes" id="UP000009376">
    <property type="component" value="Unassembled WGS sequence"/>
</dbReference>
<evidence type="ECO:0000256" key="9">
    <source>
        <dbReference type="ARBA" id="ARBA00023284"/>
    </source>
</evidence>
<accession>D6GVQ8</accession>
<dbReference type="InterPro" id="IPR012932">
    <property type="entry name" value="VKOR"/>
</dbReference>
<feature type="domain" description="Vitamin K epoxide reductase" evidence="11">
    <location>
        <begin position="6"/>
        <end position="151"/>
    </location>
</feature>
<dbReference type="InterPro" id="IPR038354">
    <property type="entry name" value="VKOR_sf"/>
</dbReference>
<dbReference type="GO" id="GO:0048038">
    <property type="term" value="F:quinone binding"/>
    <property type="evidence" value="ECO:0007669"/>
    <property type="project" value="UniProtKB-KW"/>
</dbReference>
<keyword evidence="9" id="KW-0676">Redox-active center</keyword>
<evidence type="ECO:0000313" key="12">
    <source>
        <dbReference type="EMBL" id="EFD92718.1"/>
    </source>
</evidence>
<feature type="transmembrane region" description="Helical" evidence="10">
    <location>
        <begin position="126"/>
        <end position="152"/>
    </location>
</feature>
<keyword evidence="5 10" id="KW-1133">Transmembrane helix</keyword>
<keyword evidence="8" id="KW-1015">Disulfide bond</keyword>
<evidence type="ECO:0000256" key="7">
    <source>
        <dbReference type="ARBA" id="ARBA00023136"/>
    </source>
</evidence>
<dbReference type="EMBL" id="GG745555">
    <property type="protein sequence ID" value="EFD92718.1"/>
    <property type="molecule type" value="Genomic_DNA"/>
</dbReference>
<gene>
    <name evidence="12" type="ORF">BJBARM5_0571</name>
</gene>
<proteinExistence type="inferred from homology"/>
<dbReference type="AlphaFoldDB" id="D6GVQ8"/>
<evidence type="ECO:0000256" key="8">
    <source>
        <dbReference type="ARBA" id="ARBA00023157"/>
    </source>
</evidence>
<evidence type="ECO:0000256" key="6">
    <source>
        <dbReference type="ARBA" id="ARBA00023002"/>
    </source>
</evidence>
<organism evidence="12 13">
    <name type="scientific">Candidatus Parvarchaeum acidophilus ARMAN-5</name>
    <dbReference type="NCBI Taxonomy" id="662762"/>
    <lineage>
        <taxon>Archaea</taxon>
        <taxon>Candidatus Parvarchaeota</taxon>
        <taxon>Candidatus Parvarchaeum</taxon>
    </lineage>
</organism>